<keyword evidence="5" id="KW-0598">Phosphotransferase system</keyword>
<sequence length="89" mass="9588">MREAQVTVKNKVGLHARPAATFVQEATKFKSKINIECGGRKADGKSILQVLSLGVKCGSLIVIRADGEDEDEAVEKLVYMIEAGLGEEV</sequence>
<comment type="subcellular location">
    <subcellularLocation>
        <location evidence="2">Cytoplasm</location>
    </subcellularLocation>
</comment>
<dbReference type="Gene3D" id="3.30.1340.10">
    <property type="entry name" value="HPr-like"/>
    <property type="match status" value="1"/>
</dbReference>
<evidence type="ECO:0000256" key="4">
    <source>
        <dbReference type="ARBA" id="ARBA00022490"/>
    </source>
</evidence>
<gene>
    <name evidence="7" type="ORF">IMF26_09065</name>
</gene>
<dbReference type="InterPro" id="IPR000032">
    <property type="entry name" value="HPr-like"/>
</dbReference>
<evidence type="ECO:0000259" key="6">
    <source>
        <dbReference type="PROSITE" id="PS51350"/>
    </source>
</evidence>
<dbReference type="InterPro" id="IPR035895">
    <property type="entry name" value="HPr-like_sf"/>
</dbReference>
<dbReference type="InterPro" id="IPR001020">
    <property type="entry name" value="PTS_HPr_His_P_site"/>
</dbReference>
<dbReference type="PROSITE" id="PS00589">
    <property type="entry name" value="PTS_HPR_SER"/>
    <property type="match status" value="1"/>
</dbReference>
<dbReference type="CDD" id="cd00367">
    <property type="entry name" value="PTS-HPr_like"/>
    <property type="match status" value="1"/>
</dbReference>
<dbReference type="Pfam" id="PF00381">
    <property type="entry name" value="PTS-HPr"/>
    <property type="match status" value="1"/>
</dbReference>
<dbReference type="InterPro" id="IPR050399">
    <property type="entry name" value="HPr"/>
</dbReference>
<reference evidence="7" key="1">
    <citation type="submission" date="2020-10" db="EMBL/GenBank/DDBJ databases">
        <authorList>
            <person name="Kadnikov V."/>
            <person name="Beletsky A.V."/>
            <person name="Mardanov A.V."/>
            <person name="Karnachuk O.V."/>
            <person name="Ravin N.V."/>
        </authorList>
    </citation>
    <scope>NUCLEOTIDE SEQUENCE</scope>
    <source>
        <strain evidence="7">Bu02</strain>
    </source>
</reference>
<dbReference type="InterPro" id="IPR002114">
    <property type="entry name" value="PTS_HPr_Ser_P_site"/>
</dbReference>
<dbReference type="GO" id="GO:0005737">
    <property type="term" value="C:cytoplasm"/>
    <property type="evidence" value="ECO:0007669"/>
    <property type="project" value="UniProtKB-SubCell"/>
</dbReference>
<evidence type="ECO:0000313" key="7">
    <source>
        <dbReference type="EMBL" id="QUL98180.1"/>
    </source>
</evidence>
<evidence type="ECO:0000256" key="3">
    <source>
        <dbReference type="ARBA" id="ARBA00020422"/>
    </source>
</evidence>
<dbReference type="PRINTS" id="PR00107">
    <property type="entry name" value="PHOSPHOCPHPR"/>
</dbReference>
<accession>A0AAT9LAM2</accession>
<dbReference type="PANTHER" id="PTHR33705">
    <property type="entry name" value="PHOSPHOCARRIER PROTEIN HPR"/>
    <property type="match status" value="1"/>
</dbReference>
<name>A0AAT9LAM2_9FIRM</name>
<dbReference type="GO" id="GO:0009401">
    <property type="term" value="P:phosphoenolpyruvate-dependent sugar phosphotransferase system"/>
    <property type="evidence" value="ECO:0007669"/>
    <property type="project" value="UniProtKB-KW"/>
</dbReference>
<reference evidence="7" key="2">
    <citation type="journal article" date="2023" name="Biology">
        <title>Prokaryotic Life Associated with Coal-Fire Gas Vents Revealed by Metagenomics.</title>
        <authorList>
            <person name="Kadnikov V.V."/>
            <person name="Mardanov A.V."/>
            <person name="Beletsky A.V."/>
            <person name="Karnachuk O.V."/>
            <person name="Ravin N.V."/>
        </authorList>
    </citation>
    <scope>NUCLEOTIDE SEQUENCE</scope>
    <source>
        <strain evidence="7">Bu02</strain>
    </source>
</reference>
<evidence type="ECO:0000256" key="1">
    <source>
        <dbReference type="ARBA" id="ARBA00003681"/>
    </source>
</evidence>
<proteinExistence type="predicted"/>
<dbReference type="KEGG" id="fcz:IMF26_09065"/>
<dbReference type="AlphaFoldDB" id="A0AAT9LAM2"/>
<dbReference type="NCBIfam" id="TIGR01003">
    <property type="entry name" value="PTS_HPr_family"/>
    <property type="match status" value="1"/>
</dbReference>
<dbReference type="SUPFAM" id="SSF55594">
    <property type="entry name" value="HPr-like"/>
    <property type="match status" value="1"/>
</dbReference>
<comment type="function">
    <text evidence="1">General (non sugar-specific) component of the phosphoenolpyruvate-dependent sugar phosphotransferase system (sugar PTS). This major carbohydrate active-transport system catalyzes the phosphorylation of incoming sugar substrates concomitantly with their translocation across the cell membrane. The phosphoryl group from phosphoenolpyruvate (PEP) is transferred to the phosphoryl carrier protein HPr by enzyme I. Phospho-HPr then transfers it to the PTS EIIA domain.</text>
</comment>
<evidence type="ECO:0000256" key="2">
    <source>
        <dbReference type="ARBA" id="ARBA00004496"/>
    </source>
</evidence>
<feature type="domain" description="HPr" evidence="6">
    <location>
        <begin position="1"/>
        <end position="88"/>
    </location>
</feature>
<protein>
    <recommendedName>
        <fullName evidence="3">Phosphocarrier protein HPr</fullName>
    </recommendedName>
</protein>
<dbReference type="PROSITE" id="PS00369">
    <property type="entry name" value="PTS_HPR_HIS"/>
    <property type="match status" value="1"/>
</dbReference>
<dbReference type="PROSITE" id="PS51350">
    <property type="entry name" value="PTS_HPR_DOM"/>
    <property type="match status" value="1"/>
</dbReference>
<evidence type="ECO:0000256" key="5">
    <source>
        <dbReference type="ARBA" id="ARBA00022683"/>
    </source>
</evidence>
<organism evidence="7">
    <name type="scientific">Candidatus Fermentithermobacillus carboniphilus</name>
    <dbReference type="NCBI Taxonomy" id="3085328"/>
    <lineage>
        <taxon>Bacteria</taxon>
        <taxon>Bacillati</taxon>
        <taxon>Bacillota</taxon>
        <taxon>Candidatus Fermentithermobacillia</taxon>
        <taxon>Candidatus Fermentithermobacillales</taxon>
        <taxon>Candidatus Fermentithermobacillaceae</taxon>
        <taxon>Candidatus Fermentithermobacillus</taxon>
    </lineage>
</organism>
<keyword evidence="4" id="KW-0963">Cytoplasm</keyword>
<dbReference type="PANTHER" id="PTHR33705:SF2">
    <property type="entry name" value="PHOSPHOCARRIER PROTEIN NPR"/>
    <property type="match status" value="1"/>
</dbReference>
<dbReference type="EMBL" id="CP062796">
    <property type="protein sequence ID" value="QUL98180.1"/>
    <property type="molecule type" value="Genomic_DNA"/>
</dbReference>